<comment type="subcellular location">
    <subcellularLocation>
        <location evidence="10">Mitochondrion outer membrane</location>
    </subcellularLocation>
</comment>
<keyword evidence="3 10" id="KW-0662">Pyridine nucleotide biosynthesis</keyword>
<comment type="similarity">
    <text evidence="10">Belongs to the aromatic-ring hydroxylase family. KMO subfamily.</text>
</comment>
<dbReference type="EMBL" id="MCFL01000007">
    <property type="protein sequence ID" value="ORZ38992.1"/>
    <property type="molecule type" value="Genomic_DNA"/>
</dbReference>
<dbReference type="EC" id="1.14.13.9" evidence="10"/>
<dbReference type="SUPFAM" id="SSF51905">
    <property type="entry name" value="FAD/NAD(P)-binding domain"/>
    <property type="match status" value="1"/>
</dbReference>
<dbReference type="PANTHER" id="PTHR46028:SF2">
    <property type="entry name" value="KYNURENINE 3-MONOOXYGENASE"/>
    <property type="match status" value="1"/>
</dbReference>
<keyword evidence="10 11" id="KW-0472">Membrane</keyword>
<dbReference type="AlphaFoldDB" id="A0A1Y2I0S3"/>
<keyword evidence="11" id="KW-1133">Transmembrane helix</keyword>
<evidence type="ECO:0000256" key="4">
    <source>
        <dbReference type="ARBA" id="ARBA00022827"/>
    </source>
</evidence>
<dbReference type="FunFam" id="3.50.50.60:FF:000129">
    <property type="entry name" value="Kynurenine 3-monooxygenase"/>
    <property type="match status" value="1"/>
</dbReference>
<name>A0A1Y2I0S3_9FUNG</name>
<keyword evidence="7 10" id="KW-0503">Monooxygenase</keyword>
<proteinExistence type="inferred from homology"/>
<reference evidence="13 14" key="1">
    <citation type="submission" date="2016-07" db="EMBL/GenBank/DDBJ databases">
        <title>Pervasive Adenine N6-methylation of Active Genes in Fungi.</title>
        <authorList>
            <consortium name="DOE Joint Genome Institute"/>
            <person name="Mondo S.J."/>
            <person name="Dannebaum R.O."/>
            <person name="Kuo R.C."/>
            <person name="Labutti K."/>
            <person name="Haridas S."/>
            <person name="Kuo A."/>
            <person name="Salamov A."/>
            <person name="Ahrendt S.R."/>
            <person name="Lipzen A."/>
            <person name="Sullivan W."/>
            <person name="Andreopoulos W.B."/>
            <person name="Clum A."/>
            <person name="Lindquist E."/>
            <person name="Daum C."/>
            <person name="Ramamoorthy G.K."/>
            <person name="Gryganskyi A."/>
            <person name="Culley D."/>
            <person name="Magnuson J.K."/>
            <person name="James T.Y."/>
            <person name="O'Malley M.A."/>
            <person name="Stajich J.E."/>
            <person name="Spatafora J.W."/>
            <person name="Visel A."/>
            <person name="Grigoriev I.V."/>
        </authorList>
    </citation>
    <scope>NUCLEOTIDE SEQUENCE [LARGE SCALE GENOMIC DNA]</scope>
    <source>
        <strain evidence="13 14">PL171</strain>
    </source>
</reference>
<dbReference type="GO" id="GO:0070189">
    <property type="term" value="P:kynurenine metabolic process"/>
    <property type="evidence" value="ECO:0007669"/>
    <property type="project" value="TreeGrafter"/>
</dbReference>
<dbReference type="GO" id="GO:0043420">
    <property type="term" value="P:anthranilate metabolic process"/>
    <property type="evidence" value="ECO:0007669"/>
    <property type="project" value="UniProtKB-UniRule"/>
</dbReference>
<dbReference type="Gene3D" id="3.50.50.60">
    <property type="entry name" value="FAD/NAD(P)-binding domain"/>
    <property type="match status" value="1"/>
</dbReference>
<keyword evidence="8 10" id="KW-0496">Mitochondrion</keyword>
<keyword evidence="2 10" id="KW-0285">Flavoprotein</keyword>
<evidence type="ECO:0000256" key="8">
    <source>
        <dbReference type="ARBA" id="ARBA00023128"/>
    </source>
</evidence>
<keyword evidence="10" id="KW-1000">Mitochondrion outer membrane</keyword>
<dbReference type="GO" id="GO:0004502">
    <property type="term" value="F:kynurenine 3-monooxygenase activity"/>
    <property type="evidence" value="ECO:0007669"/>
    <property type="project" value="UniProtKB-UniRule"/>
</dbReference>
<comment type="pathway">
    <text evidence="10">Cofactor biosynthesis; NAD(+) biosynthesis; quinolinate from L-kynurenine: step 1/3.</text>
</comment>
<evidence type="ECO:0000256" key="1">
    <source>
        <dbReference type="ARBA" id="ARBA00001974"/>
    </source>
</evidence>
<dbReference type="GO" id="GO:0071949">
    <property type="term" value="F:FAD binding"/>
    <property type="evidence" value="ECO:0007669"/>
    <property type="project" value="InterPro"/>
</dbReference>
<dbReference type="InterPro" id="IPR036188">
    <property type="entry name" value="FAD/NAD-bd_sf"/>
</dbReference>
<evidence type="ECO:0000256" key="6">
    <source>
        <dbReference type="ARBA" id="ARBA00023002"/>
    </source>
</evidence>
<organism evidence="13 14">
    <name type="scientific">Catenaria anguillulae PL171</name>
    <dbReference type="NCBI Taxonomy" id="765915"/>
    <lineage>
        <taxon>Eukaryota</taxon>
        <taxon>Fungi</taxon>
        <taxon>Fungi incertae sedis</taxon>
        <taxon>Blastocladiomycota</taxon>
        <taxon>Blastocladiomycetes</taxon>
        <taxon>Blastocladiales</taxon>
        <taxon>Catenariaceae</taxon>
        <taxon>Catenaria</taxon>
    </lineage>
</organism>
<evidence type="ECO:0000313" key="13">
    <source>
        <dbReference type="EMBL" id="ORZ38992.1"/>
    </source>
</evidence>
<evidence type="ECO:0000256" key="7">
    <source>
        <dbReference type="ARBA" id="ARBA00023033"/>
    </source>
</evidence>
<evidence type="ECO:0000256" key="5">
    <source>
        <dbReference type="ARBA" id="ARBA00022857"/>
    </source>
</evidence>
<dbReference type="STRING" id="765915.A0A1Y2I0S3"/>
<evidence type="ECO:0000313" key="14">
    <source>
        <dbReference type="Proteomes" id="UP000193411"/>
    </source>
</evidence>
<feature type="domain" description="FAD-binding" evidence="12">
    <location>
        <begin position="10"/>
        <end position="340"/>
    </location>
</feature>
<dbReference type="GO" id="GO:0034354">
    <property type="term" value="P:'de novo' NAD+ biosynthetic process from L-tryptophan"/>
    <property type="evidence" value="ECO:0007669"/>
    <property type="project" value="UniProtKB-UniRule"/>
</dbReference>
<comment type="cofactor">
    <cofactor evidence="1 10">
        <name>FAD</name>
        <dbReference type="ChEBI" id="CHEBI:57692"/>
    </cofactor>
</comment>
<accession>A0A1Y2I0S3</accession>
<dbReference type="HAMAP" id="MF_01971">
    <property type="entry name" value="Kynurenine_monooxygenase"/>
    <property type="match status" value="1"/>
</dbReference>
<sequence>MTTTTPTPKSVVIIGAGLVGALAAVYFAEAGWNVRLYEMRNDLRKEKYSRERSINLALSHRGIHALSGVSGIDMPALMRLAVPMHARMIHSRTGDQTPLPYGLHGESIYSIDRRMLNEKLLDIADAMPNVTLFFNHEVLTAQFEAGTVTLMDRGIKSQVVVKADLIVGADGAHSAVRRELLRPARMAFQQEYIDHAYLELTIPAKNPSATGMDRFHLDPNHLHIWPRGSYMMIALANPDGSFTCTVFAPWNLLDQVKTPQDLHALFKREFADAMPLLPNLEHEFFNNPRGPLVSIKCKPYHLADKVVIVGDAAHAMVPFFGQGMNCGFEDVRVLFEHLRASSVTSTKMPSAAPSIDTHLAHALETYSATRHKDVTAMCDLAMANYEEMRASVADPVFLAQRKVERALSWMFPNKFIPLYTMVSFTSTPYSECLEKGRALRRLALRILAGGAVGTLAAVAGLVAAVVLAKKRPARAVTAAAAAVGAASVSVTAGADGVSVVVGDGVVEKVGEVAKSAWGLVVETPRQLTVNILEGALRVVRGSE</sequence>
<dbReference type="InterPro" id="IPR002938">
    <property type="entry name" value="FAD-bd"/>
</dbReference>
<gene>
    <name evidence="10" type="primary">BNA4</name>
    <name evidence="13" type="ORF">BCR44DRAFT_53127</name>
</gene>
<evidence type="ECO:0000256" key="3">
    <source>
        <dbReference type="ARBA" id="ARBA00022642"/>
    </source>
</evidence>
<evidence type="ECO:0000256" key="2">
    <source>
        <dbReference type="ARBA" id="ARBA00022630"/>
    </source>
</evidence>
<keyword evidence="6 10" id="KW-0560">Oxidoreductase</keyword>
<dbReference type="UniPathway" id="UPA00253">
    <property type="reaction ID" value="UER00328"/>
</dbReference>
<dbReference type="GO" id="GO:0005741">
    <property type="term" value="C:mitochondrial outer membrane"/>
    <property type="evidence" value="ECO:0007669"/>
    <property type="project" value="UniProtKB-SubCell"/>
</dbReference>
<dbReference type="InterPro" id="IPR027545">
    <property type="entry name" value="Kynurenine_monooxygenase"/>
</dbReference>
<comment type="function">
    <text evidence="10">Catalyzes the hydroxylation of L-kynurenine (L-Kyn) to form 3-hydroxy-L-kynurenine (L-3OHKyn). Required for synthesis of quinolinic acid.</text>
</comment>
<dbReference type="OrthoDB" id="10053569at2759"/>
<dbReference type="GO" id="GO:0006569">
    <property type="term" value="P:L-tryptophan catabolic process"/>
    <property type="evidence" value="ECO:0007669"/>
    <property type="project" value="UniProtKB-UniRule"/>
</dbReference>
<dbReference type="PRINTS" id="PR00420">
    <property type="entry name" value="RNGMNOXGNASE"/>
</dbReference>
<keyword evidence="4 10" id="KW-0274">FAD</keyword>
<evidence type="ECO:0000256" key="11">
    <source>
        <dbReference type="SAM" id="Phobius"/>
    </source>
</evidence>
<dbReference type="Pfam" id="PF01494">
    <property type="entry name" value="FAD_binding_3"/>
    <property type="match status" value="1"/>
</dbReference>
<comment type="catalytic activity">
    <reaction evidence="9 10">
        <text>L-kynurenine + NADPH + O2 + H(+) = 3-hydroxy-L-kynurenine + NADP(+) + H2O</text>
        <dbReference type="Rhea" id="RHEA:20545"/>
        <dbReference type="ChEBI" id="CHEBI:15377"/>
        <dbReference type="ChEBI" id="CHEBI:15378"/>
        <dbReference type="ChEBI" id="CHEBI:15379"/>
        <dbReference type="ChEBI" id="CHEBI:57783"/>
        <dbReference type="ChEBI" id="CHEBI:57959"/>
        <dbReference type="ChEBI" id="CHEBI:58125"/>
        <dbReference type="ChEBI" id="CHEBI:58349"/>
        <dbReference type="EC" id="1.14.13.9"/>
    </reaction>
</comment>
<dbReference type="GO" id="GO:0019805">
    <property type="term" value="P:quinolinate biosynthetic process"/>
    <property type="evidence" value="ECO:0007669"/>
    <property type="project" value="UniProtKB-UniRule"/>
</dbReference>
<dbReference type="PANTHER" id="PTHR46028">
    <property type="entry name" value="KYNURENINE 3-MONOOXYGENASE"/>
    <property type="match status" value="1"/>
</dbReference>
<dbReference type="Proteomes" id="UP000193411">
    <property type="component" value="Unassembled WGS sequence"/>
</dbReference>
<protein>
    <recommendedName>
        <fullName evidence="10">Kynurenine 3-monooxygenase</fullName>
        <ecNumber evidence="10">1.14.13.9</ecNumber>
    </recommendedName>
    <alternativeName>
        <fullName evidence="10">Biosynthesis of nicotinic acid protein 4</fullName>
    </alternativeName>
    <alternativeName>
        <fullName evidence="10">Kynurenine 3-hydroxylase</fullName>
    </alternativeName>
</protein>
<keyword evidence="11" id="KW-0812">Transmembrane</keyword>
<feature type="transmembrane region" description="Helical" evidence="11">
    <location>
        <begin position="442"/>
        <end position="467"/>
    </location>
</feature>
<evidence type="ECO:0000259" key="12">
    <source>
        <dbReference type="Pfam" id="PF01494"/>
    </source>
</evidence>
<keyword evidence="14" id="KW-1185">Reference proteome</keyword>
<evidence type="ECO:0000256" key="9">
    <source>
        <dbReference type="ARBA" id="ARBA00047818"/>
    </source>
</evidence>
<comment type="caution">
    <text evidence="13">The sequence shown here is derived from an EMBL/GenBank/DDBJ whole genome shotgun (WGS) entry which is preliminary data.</text>
</comment>
<evidence type="ECO:0000256" key="10">
    <source>
        <dbReference type="HAMAP-Rule" id="MF_03018"/>
    </source>
</evidence>
<feature type="transmembrane region" description="Helical" evidence="11">
    <location>
        <begin position="12"/>
        <end position="34"/>
    </location>
</feature>
<keyword evidence="5 10" id="KW-0521">NADP</keyword>